<feature type="chain" id="PRO_5021840409" description="Secreted protein" evidence="1">
    <location>
        <begin position="25"/>
        <end position="80"/>
    </location>
</feature>
<reference evidence="2" key="1">
    <citation type="submission" date="2019-07" db="EMBL/GenBank/DDBJ databases">
        <authorList>
            <person name="Dittberner H."/>
        </authorList>
    </citation>
    <scope>NUCLEOTIDE SEQUENCE [LARGE SCALE GENOMIC DNA]</scope>
</reference>
<comment type="caution">
    <text evidence="2">The sequence shown here is derived from an EMBL/GenBank/DDBJ whole genome shotgun (WGS) entry which is preliminary data.</text>
</comment>
<accession>A0A565BML1</accession>
<keyword evidence="1" id="KW-0732">Signal</keyword>
<protein>
    <recommendedName>
        <fullName evidence="4">Secreted protein</fullName>
    </recommendedName>
</protein>
<dbReference type="EMBL" id="CABITT030000004">
    <property type="protein sequence ID" value="VVB02150.1"/>
    <property type="molecule type" value="Genomic_DNA"/>
</dbReference>
<organism evidence="2 3">
    <name type="scientific">Arabis nemorensis</name>
    <dbReference type="NCBI Taxonomy" id="586526"/>
    <lineage>
        <taxon>Eukaryota</taxon>
        <taxon>Viridiplantae</taxon>
        <taxon>Streptophyta</taxon>
        <taxon>Embryophyta</taxon>
        <taxon>Tracheophyta</taxon>
        <taxon>Spermatophyta</taxon>
        <taxon>Magnoliopsida</taxon>
        <taxon>eudicotyledons</taxon>
        <taxon>Gunneridae</taxon>
        <taxon>Pentapetalae</taxon>
        <taxon>rosids</taxon>
        <taxon>malvids</taxon>
        <taxon>Brassicales</taxon>
        <taxon>Brassicaceae</taxon>
        <taxon>Arabideae</taxon>
        <taxon>Arabis</taxon>
    </lineage>
</organism>
<evidence type="ECO:0000313" key="2">
    <source>
        <dbReference type="EMBL" id="VVB02150.1"/>
    </source>
</evidence>
<feature type="signal peptide" evidence="1">
    <location>
        <begin position="1"/>
        <end position="24"/>
    </location>
</feature>
<keyword evidence="3" id="KW-1185">Reference proteome</keyword>
<evidence type="ECO:0000256" key="1">
    <source>
        <dbReference type="SAM" id="SignalP"/>
    </source>
</evidence>
<name>A0A565BML1_9BRAS</name>
<dbReference type="Proteomes" id="UP000489600">
    <property type="component" value="Unassembled WGS sequence"/>
</dbReference>
<dbReference type="AlphaFoldDB" id="A0A565BML1"/>
<sequence>MYRALAFVTKTVAVLAAAATKVVGRVEGCEEDRRFLDLVRLFVPSSLQFGISHPTATAAFQLIRVCVYGDPYQTRFLQNH</sequence>
<gene>
    <name evidence="2" type="ORF">ANE_LOCUS12594</name>
</gene>
<evidence type="ECO:0008006" key="4">
    <source>
        <dbReference type="Google" id="ProtNLM"/>
    </source>
</evidence>
<proteinExistence type="predicted"/>
<evidence type="ECO:0000313" key="3">
    <source>
        <dbReference type="Proteomes" id="UP000489600"/>
    </source>
</evidence>